<organism evidence="8 9">
    <name type="scientific">Ponticaulis profundi</name>
    <dbReference type="NCBI Taxonomy" id="2665222"/>
    <lineage>
        <taxon>Bacteria</taxon>
        <taxon>Pseudomonadati</taxon>
        <taxon>Pseudomonadota</taxon>
        <taxon>Alphaproteobacteria</taxon>
        <taxon>Hyphomonadales</taxon>
        <taxon>Hyphomonadaceae</taxon>
        <taxon>Ponticaulis</taxon>
    </lineage>
</organism>
<dbReference type="Gene3D" id="3.20.20.70">
    <property type="entry name" value="Aldolase class I"/>
    <property type="match status" value="1"/>
</dbReference>
<dbReference type="SUPFAM" id="SSF51569">
    <property type="entry name" value="Aldolase"/>
    <property type="match status" value="1"/>
</dbReference>
<dbReference type="EMBL" id="JBHSSW010000066">
    <property type="protein sequence ID" value="MFC6200010.1"/>
    <property type="molecule type" value="Genomic_DNA"/>
</dbReference>
<evidence type="ECO:0000313" key="9">
    <source>
        <dbReference type="Proteomes" id="UP001596303"/>
    </source>
</evidence>
<dbReference type="InterPro" id="IPR013785">
    <property type="entry name" value="Aldolase_TIM"/>
</dbReference>
<proteinExistence type="inferred from homology"/>
<dbReference type="NCBIfam" id="NF004325">
    <property type="entry name" value="PRK05718.1"/>
    <property type="match status" value="1"/>
</dbReference>
<comment type="subunit">
    <text evidence="4">Homotrimer.</text>
</comment>
<evidence type="ECO:0000256" key="4">
    <source>
        <dbReference type="ARBA" id="ARBA00011233"/>
    </source>
</evidence>
<evidence type="ECO:0000256" key="2">
    <source>
        <dbReference type="ARBA" id="ARBA00004736"/>
    </source>
</evidence>
<evidence type="ECO:0000256" key="3">
    <source>
        <dbReference type="ARBA" id="ARBA00006906"/>
    </source>
</evidence>
<dbReference type="PANTHER" id="PTHR30246:SF1">
    <property type="entry name" value="2-DEHYDRO-3-DEOXY-6-PHOSPHOGALACTONATE ALDOLASE-RELATED"/>
    <property type="match status" value="1"/>
</dbReference>
<dbReference type="InterPro" id="IPR000887">
    <property type="entry name" value="Aldlse_KDPG_KHG"/>
</dbReference>
<dbReference type="NCBIfam" id="TIGR01182">
    <property type="entry name" value="eda"/>
    <property type="match status" value="1"/>
</dbReference>
<dbReference type="PROSITE" id="PS00159">
    <property type="entry name" value="ALDOLASE_KDPG_KHG_1"/>
    <property type="match status" value="1"/>
</dbReference>
<comment type="catalytic activity">
    <reaction evidence="1">
        <text>2-dehydro-3-deoxy-6-phospho-D-gluconate = D-glyceraldehyde 3-phosphate + pyruvate</text>
        <dbReference type="Rhea" id="RHEA:17089"/>
        <dbReference type="ChEBI" id="CHEBI:15361"/>
        <dbReference type="ChEBI" id="CHEBI:57569"/>
        <dbReference type="ChEBI" id="CHEBI:59776"/>
        <dbReference type="EC" id="4.1.2.14"/>
    </reaction>
</comment>
<dbReference type="Proteomes" id="UP001596303">
    <property type="component" value="Unassembled WGS sequence"/>
</dbReference>
<keyword evidence="7" id="KW-0119">Carbohydrate metabolism</keyword>
<dbReference type="GO" id="GO:0008700">
    <property type="term" value="F:(R,S)-4-hydroxy-2-oxoglutarate aldolase activity"/>
    <property type="evidence" value="ECO:0007669"/>
    <property type="project" value="UniProtKB-EC"/>
</dbReference>
<dbReference type="CDD" id="cd00452">
    <property type="entry name" value="KDPG_aldolase"/>
    <property type="match status" value="1"/>
</dbReference>
<evidence type="ECO:0000256" key="1">
    <source>
        <dbReference type="ARBA" id="ARBA00000654"/>
    </source>
</evidence>
<keyword evidence="9" id="KW-1185">Reference proteome</keyword>
<evidence type="ECO:0000256" key="7">
    <source>
        <dbReference type="ARBA" id="ARBA00023277"/>
    </source>
</evidence>
<dbReference type="InterPro" id="IPR031337">
    <property type="entry name" value="KDPG/KHG_AS_1"/>
</dbReference>
<accession>A0ABW1SEK5</accession>
<evidence type="ECO:0000256" key="5">
    <source>
        <dbReference type="ARBA" id="ARBA00013063"/>
    </source>
</evidence>
<keyword evidence="6 8" id="KW-0456">Lyase</keyword>
<dbReference type="GO" id="GO:0008675">
    <property type="term" value="F:2-dehydro-3-deoxy-phosphogluconate aldolase activity"/>
    <property type="evidence" value="ECO:0007669"/>
    <property type="project" value="UniProtKB-EC"/>
</dbReference>
<dbReference type="RefSeq" id="WP_377381797.1">
    <property type="nucleotide sequence ID" value="NZ_JBHSSW010000066.1"/>
</dbReference>
<sequence length="214" mass="22240">MTAISPATIERMEACCIIPVITIHNVKHAVPLAKALIAGGVDVLEVTLRTDCALDAIQEMKQAKLDALIGAGTITTEAQVNSAANAGAEFLVTPGTPASLLPALMAFDGAVFPGCSTVSESLALRSAGFSVQKFFPAEPAGGSKFLKALGGPVPDVHFMPTGGISMGNARQYLDLPNVIAVGGSWIVPNELIENGEWDVIALLAKESREELQSD</sequence>
<evidence type="ECO:0000256" key="6">
    <source>
        <dbReference type="ARBA" id="ARBA00023239"/>
    </source>
</evidence>
<dbReference type="PANTHER" id="PTHR30246">
    <property type="entry name" value="2-KETO-3-DEOXY-6-PHOSPHOGLUCONATE ALDOLASE"/>
    <property type="match status" value="1"/>
</dbReference>
<reference evidence="9" key="1">
    <citation type="journal article" date="2019" name="Int. J. Syst. Evol. Microbiol.">
        <title>The Global Catalogue of Microorganisms (GCM) 10K type strain sequencing project: providing services to taxonomists for standard genome sequencing and annotation.</title>
        <authorList>
            <consortium name="The Broad Institute Genomics Platform"/>
            <consortium name="The Broad Institute Genome Sequencing Center for Infectious Disease"/>
            <person name="Wu L."/>
            <person name="Ma J."/>
        </authorList>
    </citation>
    <scope>NUCLEOTIDE SEQUENCE [LARGE SCALE GENOMIC DNA]</scope>
    <source>
        <strain evidence="9">CGMCC-1.15741</strain>
    </source>
</reference>
<evidence type="ECO:0000313" key="8">
    <source>
        <dbReference type="EMBL" id="MFC6200010.1"/>
    </source>
</evidence>
<dbReference type="EC" id="4.1.2.14" evidence="5"/>
<comment type="similarity">
    <text evidence="3">Belongs to the KHG/KDPG aldolase family.</text>
</comment>
<dbReference type="Pfam" id="PF01081">
    <property type="entry name" value="Aldolase"/>
    <property type="match status" value="1"/>
</dbReference>
<comment type="caution">
    <text evidence="8">The sequence shown here is derived from an EMBL/GenBank/DDBJ whole genome shotgun (WGS) entry which is preliminary data.</text>
</comment>
<gene>
    <name evidence="8" type="primary">eda</name>
    <name evidence="8" type="ORF">ACFQDM_18200</name>
</gene>
<name>A0ABW1SEK5_9PROT</name>
<comment type="pathway">
    <text evidence="2">Carbohydrate acid metabolism; 2-dehydro-3-deoxy-D-gluconate degradation; D-glyceraldehyde 3-phosphate and pyruvate from 2-dehydro-3-deoxy-D-gluconate: step 2/2.</text>
</comment>
<protein>
    <recommendedName>
        <fullName evidence="5">2-dehydro-3-deoxy-phosphogluconate aldolase</fullName>
        <ecNumber evidence="5">4.1.2.14</ecNumber>
    </recommendedName>
</protein>